<dbReference type="Gene3D" id="3.50.50.60">
    <property type="entry name" value="FAD/NAD(P)-binding domain"/>
    <property type="match status" value="1"/>
</dbReference>
<evidence type="ECO:0000256" key="3">
    <source>
        <dbReference type="ARBA" id="ARBA00022630"/>
    </source>
</evidence>
<dbReference type="OrthoDB" id="269227at2759"/>
<keyword evidence="3" id="KW-0285">Flavoprotein</keyword>
<protein>
    <submittedName>
        <fullName evidence="8">Aryl-alcohol oxidase</fullName>
    </submittedName>
</protein>
<organism evidence="8 9">
    <name type="scientific">Jaapia argillacea MUCL 33604</name>
    <dbReference type="NCBI Taxonomy" id="933084"/>
    <lineage>
        <taxon>Eukaryota</taxon>
        <taxon>Fungi</taxon>
        <taxon>Dikarya</taxon>
        <taxon>Basidiomycota</taxon>
        <taxon>Agaricomycotina</taxon>
        <taxon>Agaricomycetes</taxon>
        <taxon>Agaricomycetidae</taxon>
        <taxon>Jaapiales</taxon>
        <taxon>Jaapiaceae</taxon>
        <taxon>Jaapia</taxon>
    </lineage>
</organism>
<comment type="cofactor">
    <cofactor evidence="1 6">
        <name>FAD</name>
        <dbReference type="ChEBI" id="CHEBI:57692"/>
    </cofactor>
</comment>
<feature type="domain" description="Glucose-methanol-choline oxidoreductase N-terminal" evidence="7">
    <location>
        <begin position="284"/>
        <end position="298"/>
    </location>
</feature>
<dbReference type="EMBL" id="KL197719">
    <property type="protein sequence ID" value="KDQ57648.1"/>
    <property type="molecule type" value="Genomic_DNA"/>
</dbReference>
<dbReference type="PANTHER" id="PTHR11552:SF147">
    <property type="entry name" value="CHOLINE DEHYDROGENASE, MITOCHONDRIAL"/>
    <property type="match status" value="1"/>
</dbReference>
<evidence type="ECO:0000256" key="5">
    <source>
        <dbReference type="PIRSR" id="PIRSR000137-1"/>
    </source>
</evidence>
<proteinExistence type="inferred from homology"/>
<feature type="active site" description="Proton acceptor" evidence="5">
    <location>
        <position position="570"/>
    </location>
</feature>
<evidence type="ECO:0000256" key="1">
    <source>
        <dbReference type="ARBA" id="ARBA00001974"/>
    </source>
</evidence>
<dbReference type="Proteomes" id="UP000027265">
    <property type="component" value="Unassembled WGS sequence"/>
</dbReference>
<keyword evidence="9" id="KW-1185">Reference proteome</keyword>
<sequence>MGAVFSQNRLLTDPNEFANSSYDYVIVGGGTAGCVLASRLSEDPHTKVLLVEAGGSHQSELFAKIPVAAAQLLRTSKDWGYSTVPQPALNNREVYYARGKLLGGSGSINALVYQHCSPSDYDEWEKKGATGWGYRDLAPYFRKSEKFTPHPLYPGVKPEDRGDSGLWHTSYGYAHPICDNFIESAKELGIPHNPDINTPRGSIGATKFMTYVDSKGQRSSTATAYLPKEVLARKNLTIAIDTITTKVLFSSDRRPRAIGVEVAQNETSPRFQVAARKEVILAAGAVNTPQLLLLSGIGPQADLEDLNIPLVKDLPMVGNNLHDHPLVPIICRAKSGTTLDYMADPLKAVPVLLQWFLTGTGPATSNGGEAALFVRSDDPSLPFTSNGLKLEPLVDNTSGPDSPDIEIGAAPAGYRPLPRGSNGLTLIPILTRPMSVGRLCLASSSPFDKPKIDPNFLAHPNDMKMMVRAVRLSLRLARSSALAPMLELKPDSEDTTDLFWPGDADPDRITDGELEDWIRINMETTNHCAGTARIGTDETDGVVDPELKVFGIDGLRVVDASIFPTMVSGHPTAPVVAIAEKASDLILLQ</sequence>
<dbReference type="InterPro" id="IPR036188">
    <property type="entry name" value="FAD/NAD-bd_sf"/>
</dbReference>
<feature type="binding site" evidence="6">
    <location>
        <begin position="109"/>
        <end position="112"/>
    </location>
    <ligand>
        <name>FAD</name>
        <dbReference type="ChEBI" id="CHEBI:57692"/>
    </ligand>
</feature>
<comment type="similarity">
    <text evidence="2">Belongs to the GMC oxidoreductase family.</text>
</comment>
<accession>A0A067PS55</accession>
<dbReference type="PROSITE" id="PS00624">
    <property type="entry name" value="GMC_OXRED_2"/>
    <property type="match status" value="1"/>
</dbReference>
<keyword evidence="4 6" id="KW-0274">FAD</keyword>
<evidence type="ECO:0000313" key="8">
    <source>
        <dbReference type="EMBL" id="KDQ57648.1"/>
    </source>
</evidence>
<gene>
    <name evidence="8" type="ORF">JAAARDRAFT_270947</name>
</gene>
<dbReference type="PIRSF" id="PIRSF000137">
    <property type="entry name" value="Alcohol_oxidase"/>
    <property type="match status" value="1"/>
</dbReference>
<dbReference type="HOGENOM" id="CLU_002865_7_2_1"/>
<evidence type="ECO:0000256" key="4">
    <source>
        <dbReference type="ARBA" id="ARBA00022827"/>
    </source>
</evidence>
<dbReference type="Pfam" id="PF05199">
    <property type="entry name" value="GMC_oxred_C"/>
    <property type="match status" value="1"/>
</dbReference>
<dbReference type="Pfam" id="PF00732">
    <property type="entry name" value="GMC_oxred_N"/>
    <property type="match status" value="1"/>
</dbReference>
<feature type="active site" description="Proton donor" evidence="5">
    <location>
        <position position="527"/>
    </location>
</feature>
<evidence type="ECO:0000313" key="9">
    <source>
        <dbReference type="Proteomes" id="UP000027265"/>
    </source>
</evidence>
<dbReference type="InterPro" id="IPR012132">
    <property type="entry name" value="GMC_OxRdtase"/>
</dbReference>
<dbReference type="InterPro" id="IPR000172">
    <property type="entry name" value="GMC_OxRdtase_N"/>
</dbReference>
<evidence type="ECO:0000256" key="2">
    <source>
        <dbReference type="ARBA" id="ARBA00010790"/>
    </source>
</evidence>
<dbReference type="SUPFAM" id="SSF54373">
    <property type="entry name" value="FAD-linked reductases, C-terminal domain"/>
    <property type="match status" value="1"/>
</dbReference>
<dbReference type="STRING" id="933084.A0A067PS55"/>
<reference evidence="9" key="1">
    <citation type="journal article" date="2014" name="Proc. Natl. Acad. Sci. U.S.A.">
        <title>Extensive sampling of basidiomycete genomes demonstrates inadequacy of the white-rot/brown-rot paradigm for wood decay fungi.</title>
        <authorList>
            <person name="Riley R."/>
            <person name="Salamov A.A."/>
            <person name="Brown D.W."/>
            <person name="Nagy L.G."/>
            <person name="Floudas D."/>
            <person name="Held B.W."/>
            <person name="Levasseur A."/>
            <person name="Lombard V."/>
            <person name="Morin E."/>
            <person name="Otillar R."/>
            <person name="Lindquist E.A."/>
            <person name="Sun H."/>
            <person name="LaButti K.M."/>
            <person name="Schmutz J."/>
            <person name="Jabbour D."/>
            <person name="Luo H."/>
            <person name="Baker S.E."/>
            <person name="Pisabarro A.G."/>
            <person name="Walton J.D."/>
            <person name="Blanchette R.A."/>
            <person name="Henrissat B."/>
            <person name="Martin F."/>
            <person name="Cullen D."/>
            <person name="Hibbett D.S."/>
            <person name="Grigoriev I.V."/>
        </authorList>
    </citation>
    <scope>NUCLEOTIDE SEQUENCE [LARGE SCALE GENOMIC DNA]</scope>
    <source>
        <strain evidence="9">MUCL 33604</strain>
    </source>
</reference>
<dbReference type="PANTHER" id="PTHR11552">
    <property type="entry name" value="GLUCOSE-METHANOL-CHOLINE GMC OXIDOREDUCTASE"/>
    <property type="match status" value="1"/>
</dbReference>
<dbReference type="SUPFAM" id="SSF51905">
    <property type="entry name" value="FAD/NAD(P)-binding domain"/>
    <property type="match status" value="1"/>
</dbReference>
<dbReference type="Gene3D" id="3.30.560.10">
    <property type="entry name" value="Glucose Oxidase, domain 3"/>
    <property type="match status" value="1"/>
</dbReference>
<dbReference type="GO" id="GO:0016614">
    <property type="term" value="F:oxidoreductase activity, acting on CH-OH group of donors"/>
    <property type="evidence" value="ECO:0007669"/>
    <property type="project" value="InterPro"/>
</dbReference>
<dbReference type="GO" id="GO:0050660">
    <property type="term" value="F:flavin adenine dinucleotide binding"/>
    <property type="evidence" value="ECO:0007669"/>
    <property type="project" value="InterPro"/>
</dbReference>
<dbReference type="AlphaFoldDB" id="A0A067PS55"/>
<dbReference type="InterPro" id="IPR007867">
    <property type="entry name" value="GMC_OxRtase_C"/>
</dbReference>
<evidence type="ECO:0000259" key="7">
    <source>
        <dbReference type="PROSITE" id="PS00624"/>
    </source>
</evidence>
<name>A0A067PS55_9AGAM</name>
<dbReference type="InParanoid" id="A0A067PS55"/>
<evidence type="ECO:0000256" key="6">
    <source>
        <dbReference type="PIRSR" id="PIRSR000137-2"/>
    </source>
</evidence>